<dbReference type="EMBL" id="CP009922">
    <property type="protein sequence ID" value="AKG41390.1"/>
    <property type="molecule type" value="Genomic_DNA"/>
</dbReference>
<dbReference type="KEGG" id="sxi:SXIM_00060"/>
<dbReference type="Proteomes" id="UP000034034">
    <property type="component" value="Chromosome"/>
</dbReference>
<gene>
    <name evidence="1" type="ORF">SXIM_00060</name>
</gene>
<accession>A0A0F7FPT4</accession>
<dbReference type="AlphaFoldDB" id="A0A0F7FPT4"/>
<keyword evidence="2" id="KW-1185">Reference proteome</keyword>
<evidence type="ECO:0000313" key="1">
    <source>
        <dbReference type="EMBL" id="AKG41390.1"/>
    </source>
</evidence>
<evidence type="ECO:0000313" key="2">
    <source>
        <dbReference type="Proteomes" id="UP000034034"/>
    </source>
</evidence>
<dbReference type="HOGENOM" id="CLU_3012581_0_0_11"/>
<reference evidence="1" key="1">
    <citation type="submission" date="2019-08" db="EMBL/GenBank/DDBJ databases">
        <title>Complete genome sequence of a mangrove-derived Streptomyces xiamenensis.</title>
        <authorList>
            <person name="Xu J."/>
        </authorList>
    </citation>
    <scope>NUCLEOTIDE SEQUENCE</scope>
    <source>
        <strain evidence="1">318</strain>
    </source>
</reference>
<name>A0A0F7FPT4_9ACTN</name>
<organism evidence="1 2">
    <name type="scientific">Streptomyces xiamenensis</name>
    <dbReference type="NCBI Taxonomy" id="408015"/>
    <lineage>
        <taxon>Bacteria</taxon>
        <taxon>Bacillati</taxon>
        <taxon>Actinomycetota</taxon>
        <taxon>Actinomycetes</taxon>
        <taxon>Kitasatosporales</taxon>
        <taxon>Streptomycetaceae</taxon>
        <taxon>Streptomyces</taxon>
    </lineage>
</organism>
<dbReference type="PATRIC" id="fig|408015.6.peg.14"/>
<sequence>MQELMKNGYLPTDARINACAAGSGGTKEGHARCVAGLVKSGVRQDLLNRVCDLAAK</sequence>
<proteinExistence type="predicted"/>
<protein>
    <submittedName>
        <fullName evidence="1">Uncharacterized protein</fullName>
    </submittedName>
</protein>